<feature type="transmembrane region" description="Helical" evidence="7">
    <location>
        <begin position="77"/>
        <end position="101"/>
    </location>
</feature>
<feature type="transmembrane region" description="Helical" evidence="7">
    <location>
        <begin position="171"/>
        <end position="189"/>
    </location>
</feature>
<evidence type="ECO:0000256" key="2">
    <source>
        <dbReference type="ARBA" id="ARBA00008335"/>
    </source>
</evidence>
<feature type="transmembrane region" description="Helical" evidence="7">
    <location>
        <begin position="378"/>
        <end position="396"/>
    </location>
</feature>
<keyword evidence="10" id="KW-1185">Reference proteome</keyword>
<evidence type="ECO:0000256" key="5">
    <source>
        <dbReference type="ARBA" id="ARBA00022989"/>
    </source>
</evidence>
<evidence type="ECO:0000256" key="3">
    <source>
        <dbReference type="ARBA" id="ARBA00022448"/>
    </source>
</evidence>
<feature type="transmembrane region" description="Helical" evidence="7">
    <location>
        <begin position="49"/>
        <end position="70"/>
    </location>
</feature>
<dbReference type="Gene3D" id="1.20.1250.20">
    <property type="entry name" value="MFS general substrate transporter like domains"/>
    <property type="match status" value="2"/>
</dbReference>
<dbReference type="PROSITE" id="PS50850">
    <property type="entry name" value="MFS"/>
    <property type="match status" value="1"/>
</dbReference>
<dbReference type="PANTHER" id="PTHR23514:SF3">
    <property type="entry name" value="BYPASS OF STOP CODON PROTEIN 6"/>
    <property type="match status" value="1"/>
</dbReference>
<feature type="transmembrane region" description="Helical" evidence="7">
    <location>
        <begin position="260"/>
        <end position="280"/>
    </location>
</feature>
<comment type="caution">
    <text evidence="9">The sequence shown here is derived from an EMBL/GenBank/DDBJ whole genome shotgun (WGS) entry which is preliminary data.</text>
</comment>
<dbReference type="SUPFAM" id="SSF103473">
    <property type="entry name" value="MFS general substrate transporter"/>
    <property type="match status" value="1"/>
</dbReference>
<dbReference type="Proteomes" id="UP001221838">
    <property type="component" value="Unassembled WGS sequence"/>
</dbReference>
<proteinExistence type="inferred from homology"/>
<dbReference type="InterPro" id="IPR011701">
    <property type="entry name" value="MFS"/>
</dbReference>
<protein>
    <submittedName>
        <fullName evidence="9">MFS transporter</fullName>
    </submittedName>
</protein>
<feature type="transmembrane region" description="Helical" evidence="7">
    <location>
        <begin position="143"/>
        <end position="165"/>
    </location>
</feature>
<feature type="transmembrane region" description="Helical" evidence="7">
    <location>
        <begin position="226"/>
        <end position="248"/>
    </location>
</feature>
<keyword evidence="3" id="KW-0813">Transport</keyword>
<feature type="domain" description="Major facilitator superfamily (MFS) profile" evidence="8">
    <location>
        <begin position="20"/>
        <end position="405"/>
    </location>
</feature>
<feature type="transmembrane region" description="Helical" evidence="7">
    <location>
        <begin position="107"/>
        <end position="131"/>
    </location>
</feature>
<reference evidence="9 10" key="1">
    <citation type="submission" date="2022-11" db="EMBL/GenBank/DDBJ databases">
        <title>Minimal conservation of predation-associated metabolite biosynthetic gene clusters underscores biosynthetic potential of Myxococcota including descriptions for ten novel species: Archangium lansinium sp. nov., Myxococcus landrumus sp. nov., Nannocystis bai.</title>
        <authorList>
            <person name="Ahearne A."/>
            <person name="Stevens C."/>
            <person name="Dowd S."/>
        </authorList>
    </citation>
    <scope>NUCLEOTIDE SEQUENCE [LARGE SCALE GENOMIC DNA]</scope>
    <source>
        <strain evidence="9 10">NCWAL01</strain>
    </source>
</reference>
<name>A0ABT5D1C5_9BACT</name>
<sequence>MSALPSTDAVPSAAPPRRMLLVLAYLAFVSLGLPDAVLGIAWPSIRETFALPQAVMGALLAASASAYFLSGLLAGRFVSALGIGGLLAASTGLVTLGVTGYTLAPAFVLMVGAACIIGFGSGAVDAGLNTYAAQNFGPRHMSWLHAAYSVGAALGPMLMTTVLTAGAHWQVGYAVIAATLGLLAVAFITSRRQWGGPPALASSEAPVSPAPGAGLTARAVLRRPRVWLQIGLFFVYGGIEVTAGQWSYTVLTESRAVSTATAGAWVVLYWGSLLAGRILLGFVVERIGTARLLRLSSVAAMLGALLFALPGLPGVFSALGLAILGFALAPIFPGLMSETPRRVGGEAAAHSVGFQVSAATAGIAILPSSAGLLGEKMGLSAVPVFLALIAALFLVLHELLVAHADRPASGNAS</sequence>
<gene>
    <name evidence="9" type="ORF">POL68_00195</name>
</gene>
<keyword evidence="4 7" id="KW-0812">Transmembrane</keyword>
<dbReference type="PANTHER" id="PTHR23514">
    <property type="entry name" value="BYPASS OF STOP CODON PROTEIN 6"/>
    <property type="match status" value="1"/>
</dbReference>
<dbReference type="Pfam" id="PF07690">
    <property type="entry name" value="MFS_1"/>
    <property type="match status" value="1"/>
</dbReference>
<evidence type="ECO:0000256" key="4">
    <source>
        <dbReference type="ARBA" id="ARBA00022692"/>
    </source>
</evidence>
<accession>A0ABT5D1C5</accession>
<evidence type="ECO:0000256" key="6">
    <source>
        <dbReference type="ARBA" id="ARBA00023136"/>
    </source>
</evidence>
<dbReference type="InterPro" id="IPR036259">
    <property type="entry name" value="MFS_trans_sf"/>
</dbReference>
<evidence type="ECO:0000256" key="1">
    <source>
        <dbReference type="ARBA" id="ARBA00004127"/>
    </source>
</evidence>
<dbReference type="EMBL" id="JAQNDM010000001">
    <property type="protein sequence ID" value="MDC0706884.1"/>
    <property type="molecule type" value="Genomic_DNA"/>
</dbReference>
<dbReference type="InterPro" id="IPR051788">
    <property type="entry name" value="MFS_Transporter"/>
</dbReference>
<dbReference type="RefSeq" id="WP_272133969.1">
    <property type="nucleotide sequence ID" value="NZ_JAQNDM010000001.1"/>
</dbReference>
<feature type="transmembrane region" description="Helical" evidence="7">
    <location>
        <begin position="292"/>
        <end position="309"/>
    </location>
</feature>
<evidence type="ECO:0000259" key="8">
    <source>
        <dbReference type="PROSITE" id="PS50850"/>
    </source>
</evidence>
<comment type="subcellular location">
    <subcellularLocation>
        <location evidence="1">Endomembrane system</location>
        <topology evidence="1">Multi-pass membrane protein</topology>
    </subcellularLocation>
</comment>
<dbReference type="InterPro" id="IPR020846">
    <property type="entry name" value="MFS_dom"/>
</dbReference>
<keyword evidence="6 7" id="KW-0472">Membrane</keyword>
<keyword evidence="5 7" id="KW-1133">Transmembrane helix</keyword>
<comment type="similarity">
    <text evidence="2">Belongs to the major facilitator superfamily.</text>
</comment>
<evidence type="ECO:0000313" key="10">
    <source>
        <dbReference type="Proteomes" id="UP001221838"/>
    </source>
</evidence>
<evidence type="ECO:0000256" key="7">
    <source>
        <dbReference type="SAM" id="Phobius"/>
    </source>
</evidence>
<organism evidence="9 10">
    <name type="scientific">Stigmatella ashevillensis</name>
    <dbReference type="NCBI Taxonomy" id="2995309"/>
    <lineage>
        <taxon>Bacteria</taxon>
        <taxon>Pseudomonadati</taxon>
        <taxon>Myxococcota</taxon>
        <taxon>Myxococcia</taxon>
        <taxon>Myxococcales</taxon>
        <taxon>Cystobacterineae</taxon>
        <taxon>Archangiaceae</taxon>
        <taxon>Stigmatella</taxon>
    </lineage>
</organism>
<feature type="transmembrane region" description="Helical" evidence="7">
    <location>
        <begin position="347"/>
        <end position="366"/>
    </location>
</feature>
<evidence type="ECO:0000313" key="9">
    <source>
        <dbReference type="EMBL" id="MDC0706884.1"/>
    </source>
</evidence>